<dbReference type="AlphaFoldDB" id="A0A0C3FWT8"/>
<reference evidence="1 2" key="1">
    <citation type="submission" date="2014-04" db="EMBL/GenBank/DDBJ databases">
        <authorList>
            <consortium name="DOE Joint Genome Institute"/>
            <person name="Kuo A."/>
            <person name="Tarkka M."/>
            <person name="Buscot F."/>
            <person name="Kohler A."/>
            <person name="Nagy L.G."/>
            <person name="Floudas D."/>
            <person name="Copeland A."/>
            <person name="Barry K.W."/>
            <person name="Cichocki N."/>
            <person name="Veneault-Fourrey C."/>
            <person name="LaButti K."/>
            <person name="Lindquist E.A."/>
            <person name="Lipzen A."/>
            <person name="Lundell T."/>
            <person name="Morin E."/>
            <person name="Murat C."/>
            <person name="Sun H."/>
            <person name="Tunlid A."/>
            <person name="Henrissat B."/>
            <person name="Grigoriev I.V."/>
            <person name="Hibbett D.S."/>
            <person name="Martin F."/>
            <person name="Nordberg H.P."/>
            <person name="Cantor M.N."/>
            <person name="Hua S.X."/>
        </authorList>
    </citation>
    <scope>NUCLEOTIDE SEQUENCE [LARGE SCALE GENOMIC DNA]</scope>
    <source>
        <strain evidence="1 2">F 1598</strain>
    </source>
</reference>
<dbReference type="Proteomes" id="UP000054166">
    <property type="component" value="Unassembled WGS sequence"/>
</dbReference>
<keyword evidence="2" id="KW-1185">Reference proteome</keyword>
<proteinExistence type="predicted"/>
<dbReference type="InParanoid" id="A0A0C3FWT8"/>
<evidence type="ECO:0000313" key="2">
    <source>
        <dbReference type="Proteomes" id="UP000054166"/>
    </source>
</evidence>
<organism evidence="1 2">
    <name type="scientific">Piloderma croceum (strain F 1598)</name>
    <dbReference type="NCBI Taxonomy" id="765440"/>
    <lineage>
        <taxon>Eukaryota</taxon>
        <taxon>Fungi</taxon>
        <taxon>Dikarya</taxon>
        <taxon>Basidiomycota</taxon>
        <taxon>Agaricomycotina</taxon>
        <taxon>Agaricomycetes</taxon>
        <taxon>Agaricomycetidae</taxon>
        <taxon>Atheliales</taxon>
        <taxon>Atheliaceae</taxon>
        <taxon>Piloderma</taxon>
    </lineage>
</organism>
<protein>
    <submittedName>
        <fullName evidence="1">Uncharacterized protein</fullName>
    </submittedName>
</protein>
<name>A0A0C3FWT8_PILCF</name>
<evidence type="ECO:0000313" key="1">
    <source>
        <dbReference type="EMBL" id="KIM84064.1"/>
    </source>
</evidence>
<dbReference type="EMBL" id="KN832988">
    <property type="protein sequence ID" value="KIM84064.1"/>
    <property type="molecule type" value="Genomic_DNA"/>
</dbReference>
<dbReference type="HOGENOM" id="CLU_3107187_0_0_1"/>
<reference evidence="2" key="2">
    <citation type="submission" date="2015-01" db="EMBL/GenBank/DDBJ databases">
        <title>Evolutionary Origins and Diversification of the Mycorrhizal Mutualists.</title>
        <authorList>
            <consortium name="DOE Joint Genome Institute"/>
            <consortium name="Mycorrhizal Genomics Consortium"/>
            <person name="Kohler A."/>
            <person name="Kuo A."/>
            <person name="Nagy L.G."/>
            <person name="Floudas D."/>
            <person name="Copeland A."/>
            <person name="Barry K.W."/>
            <person name="Cichocki N."/>
            <person name="Veneault-Fourrey C."/>
            <person name="LaButti K."/>
            <person name="Lindquist E.A."/>
            <person name="Lipzen A."/>
            <person name="Lundell T."/>
            <person name="Morin E."/>
            <person name="Murat C."/>
            <person name="Riley R."/>
            <person name="Ohm R."/>
            <person name="Sun H."/>
            <person name="Tunlid A."/>
            <person name="Henrissat B."/>
            <person name="Grigoriev I.V."/>
            <person name="Hibbett D.S."/>
            <person name="Martin F."/>
        </authorList>
    </citation>
    <scope>NUCLEOTIDE SEQUENCE [LARGE SCALE GENOMIC DNA]</scope>
    <source>
        <strain evidence="2">F 1598</strain>
    </source>
</reference>
<accession>A0A0C3FWT8</accession>
<sequence>MAYLHHCTQFNPTTGIYTIQDSHSQNYAAIPAIPCFIHTMNLLHQESTNTL</sequence>
<gene>
    <name evidence="1" type="ORF">PILCRDRAFT_6368</name>
</gene>